<dbReference type="EMBL" id="CM007898">
    <property type="protein sequence ID" value="OTG14515.1"/>
    <property type="molecule type" value="Genomic_DNA"/>
</dbReference>
<protein>
    <submittedName>
        <fullName evidence="1">Uncharacterized protein</fullName>
    </submittedName>
</protein>
<evidence type="ECO:0000313" key="1">
    <source>
        <dbReference type="EMBL" id="OTG14515.1"/>
    </source>
</evidence>
<dbReference type="InParanoid" id="A0A251TTR1"/>
<keyword evidence="2" id="KW-1185">Reference proteome</keyword>
<gene>
    <name evidence="1" type="ORF">HannXRQ_Chr09g0250281</name>
</gene>
<reference evidence="2" key="1">
    <citation type="journal article" date="2017" name="Nature">
        <title>The sunflower genome provides insights into oil metabolism, flowering and Asterid evolution.</title>
        <authorList>
            <person name="Badouin H."/>
            <person name="Gouzy J."/>
            <person name="Grassa C.J."/>
            <person name="Murat F."/>
            <person name="Staton S.E."/>
            <person name="Cottret L."/>
            <person name="Lelandais-Briere C."/>
            <person name="Owens G.L."/>
            <person name="Carrere S."/>
            <person name="Mayjonade B."/>
            <person name="Legrand L."/>
            <person name="Gill N."/>
            <person name="Kane N.C."/>
            <person name="Bowers J.E."/>
            <person name="Hubner S."/>
            <person name="Bellec A."/>
            <person name="Berard A."/>
            <person name="Berges H."/>
            <person name="Blanchet N."/>
            <person name="Boniface M.C."/>
            <person name="Brunel D."/>
            <person name="Catrice O."/>
            <person name="Chaidir N."/>
            <person name="Claudel C."/>
            <person name="Donnadieu C."/>
            <person name="Faraut T."/>
            <person name="Fievet G."/>
            <person name="Helmstetter N."/>
            <person name="King M."/>
            <person name="Knapp S.J."/>
            <person name="Lai Z."/>
            <person name="Le Paslier M.C."/>
            <person name="Lippi Y."/>
            <person name="Lorenzon L."/>
            <person name="Mandel J.R."/>
            <person name="Marage G."/>
            <person name="Marchand G."/>
            <person name="Marquand E."/>
            <person name="Bret-Mestries E."/>
            <person name="Morien E."/>
            <person name="Nambeesan S."/>
            <person name="Nguyen T."/>
            <person name="Pegot-Espagnet P."/>
            <person name="Pouilly N."/>
            <person name="Raftis F."/>
            <person name="Sallet E."/>
            <person name="Schiex T."/>
            <person name="Thomas J."/>
            <person name="Vandecasteele C."/>
            <person name="Vares D."/>
            <person name="Vear F."/>
            <person name="Vautrin S."/>
            <person name="Crespi M."/>
            <person name="Mangin B."/>
            <person name="Burke J.M."/>
            <person name="Salse J."/>
            <person name="Munos S."/>
            <person name="Vincourt P."/>
            <person name="Rieseberg L.H."/>
            <person name="Langlade N.B."/>
        </authorList>
    </citation>
    <scope>NUCLEOTIDE SEQUENCE [LARGE SCALE GENOMIC DNA]</scope>
    <source>
        <strain evidence="2">cv. SF193</strain>
    </source>
</reference>
<name>A0A251TTR1_HELAN</name>
<organism evidence="1 2">
    <name type="scientific">Helianthus annuus</name>
    <name type="common">Common sunflower</name>
    <dbReference type="NCBI Taxonomy" id="4232"/>
    <lineage>
        <taxon>Eukaryota</taxon>
        <taxon>Viridiplantae</taxon>
        <taxon>Streptophyta</taxon>
        <taxon>Embryophyta</taxon>
        <taxon>Tracheophyta</taxon>
        <taxon>Spermatophyta</taxon>
        <taxon>Magnoliopsida</taxon>
        <taxon>eudicotyledons</taxon>
        <taxon>Gunneridae</taxon>
        <taxon>Pentapetalae</taxon>
        <taxon>asterids</taxon>
        <taxon>campanulids</taxon>
        <taxon>Asterales</taxon>
        <taxon>Asteraceae</taxon>
        <taxon>Asteroideae</taxon>
        <taxon>Heliantheae alliance</taxon>
        <taxon>Heliantheae</taxon>
        <taxon>Helianthus</taxon>
    </lineage>
</organism>
<dbReference type="Proteomes" id="UP000215914">
    <property type="component" value="Chromosome 9"/>
</dbReference>
<proteinExistence type="predicted"/>
<dbReference type="AlphaFoldDB" id="A0A251TTR1"/>
<evidence type="ECO:0000313" key="2">
    <source>
        <dbReference type="Proteomes" id="UP000215914"/>
    </source>
</evidence>
<accession>A0A251TTR1</accession>
<sequence length="166" mass="19343">MVDYCNALTLTEHRYLCFEIFRPPFVTVSSRSPCSTPQPPVSLEHLIAKDHHHSASLLCSFNHRNTIVVTTATPLFMPHKHHTPSHLRLPPLVWSPERSDSRTPNRVTTVTTADHHRTTVKRPFNHHRTISWLSYMIRVRHYKFCQVIWGFGVERLKVADQDSLFQ</sequence>